<dbReference type="InterPro" id="IPR018551">
    <property type="entry name" value="DUF2007"/>
</dbReference>
<dbReference type="Proteomes" id="UP001254608">
    <property type="component" value="Unassembled WGS sequence"/>
</dbReference>
<dbReference type="RefSeq" id="WP_311363194.1">
    <property type="nucleotide sequence ID" value="NZ_JAVRIC010000001.1"/>
</dbReference>
<organism evidence="2 3">
    <name type="scientific">Banduia mediterranea</name>
    <dbReference type="NCBI Taxonomy" id="3075609"/>
    <lineage>
        <taxon>Bacteria</taxon>
        <taxon>Pseudomonadati</taxon>
        <taxon>Pseudomonadota</taxon>
        <taxon>Gammaproteobacteria</taxon>
        <taxon>Nevskiales</taxon>
        <taxon>Algiphilaceae</taxon>
        <taxon>Banduia</taxon>
    </lineage>
</organism>
<feature type="domain" description="DUF2007" evidence="1">
    <location>
        <begin position="1"/>
        <end position="67"/>
    </location>
</feature>
<gene>
    <name evidence="2" type="ORF">RM530_00250</name>
</gene>
<sequence length="101" mass="11222">MRTLYLAANPVDARLAADFLAGHGIAVHIFDEFAWGGRGDLPVNQFPRLMIEDESQYERGRALLKQYERGVPGAPPWTCPNCAEGVDRGFDLCWNCGGERP</sequence>
<evidence type="ECO:0000313" key="3">
    <source>
        <dbReference type="Proteomes" id="UP001254608"/>
    </source>
</evidence>
<dbReference type="Pfam" id="PF09413">
    <property type="entry name" value="DUF2007"/>
    <property type="match status" value="1"/>
</dbReference>
<dbReference type="Gene3D" id="3.30.70.790">
    <property type="entry name" value="UreE, C-terminal domain"/>
    <property type="match status" value="1"/>
</dbReference>
<dbReference type="EMBL" id="JAVRIC010000001">
    <property type="protein sequence ID" value="MDT0495800.1"/>
    <property type="molecule type" value="Genomic_DNA"/>
</dbReference>
<comment type="caution">
    <text evidence="2">The sequence shown here is derived from an EMBL/GenBank/DDBJ whole genome shotgun (WGS) entry which is preliminary data.</text>
</comment>
<evidence type="ECO:0000259" key="1">
    <source>
        <dbReference type="Pfam" id="PF09413"/>
    </source>
</evidence>
<proteinExistence type="predicted"/>
<reference evidence="2 3" key="1">
    <citation type="submission" date="2023-09" db="EMBL/GenBank/DDBJ databases">
        <authorList>
            <person name="Rey-Velasco X."/>
        </authorList>
    </citation>
    <scope>NUCLEOTIDE SEQUENCE [LARGE SCALE GENOMIC DNA]</scope>
    <source>
        <strain evidence="2 3">W345</strain>
    </source>
</reference>
<evidence type="ECO:0000313" key="2">
    <source>
        <dbReference type="EMBL" id="MDT0495800.1"/>
    </source>
</evidence>
<protein>
    <submittedName>
        <fullName evidence="2">DUF2007 domain-containing protein</fullName>
    </submittedName>
</protein>
<accession>A0ABU2WD49</accession>
<name>A0ABU2WD49_9GAMM</name>
<keyword evidence="3" id="KW-1185">Reference proteome</keyword>